<protein>
    <submittedName>
        <fullName evidence="2">Uncharacterized protein</fullName>
    </submittedName>
</protein>
<name>A0ABQ6A3B1_9GAMM</name>
<evidence type="ECO:0000313" key="2">
    <source>
        <dbReference type="EMBL" id="GLR64565.1"/>
    </source>
</evidence>
<gene>
    <name evidence="2" type="ORF">GCM10007878_20030</name>
</gene>
<keyword evidence="1" id="KW-1133">Transmembrane helix</keyword>
<accession>A0ABQ6A3B1</accession>
<sequence>MFSQKNKSEYVLEFTRTLPKSKKNVTSLYLFPPGEAEHLPELLDRTEWNARPIDFRYRVLGIPEDKKQHAEQSVSLLSPHYETLRSTWLASFQRSLEKVQYQIQQAGLGEQQVGRLLLLLRGFAKRIRTNVSSEPRQSRYQRQLDVYFSWLAEQSLLALIKNEGWADLPETAQAELKAYYHEEIEYRKAQGYLKELDSRSARIFYRMQLYRRFLDRYILLKPDVIELGNIARRSVKAFITTLIMSAFTIFIFYYRDSGYSLSIGLILTVAMVYALRDLLRDDLVKVLTDYIRKDKALWKLRYRKNKKSPLLFQQFLWRSIISFEQLPESVKKNSGKWFFSAGNNIFFFRSEIDGDGYLGIEENIEESIEIDFKPFADLLSSVKTPIYHYDFNDEEAEVGTHLIEQRHYYNLVLVTEDSQAEEPVKVQRWKLTLTAEGIVNTLVGRVIEPSKA</sequence>
<evidence type="ECO:0000313" key="3">
    <source>
        <dbReference type="Proteomes" id="UP001156682"/>
    </source>
</evidence>
<dbReference type="EMBL" id="BSOR01000035">
    <property type="protein sequence ID" value="GLR64565.1"/>
    <property type="molecule type" value="Genomic_DNA"/>
</dbReference>
<evidence type="ECO:0000256" key="1">
    <source>
        <dbReference type="SAM" id="Phobius"/>
    </source>
</evidence>
<reference evidence="3" key="1">
    <citation type="journal article" date="2019" name="Int. J. Syst. Evol. Microbiol.">
        <title>The Global Catalogue of Microorganisms (GCM) 10K type strain sequencing project: providing services to taxonomists for standard genome sequencing and annotation.</title>
        <authorList>
            <consortium name="The Broad Institute Genomics Platform"/>
            <consortium name="The Broad Institute Genome Sequencing Center for Infectious Disease"/>
            <person name="Wu L."/>
            <person name="Ma J."/>
        </authorList>
    </citation>
    <scope>NUCLEOTIDE SEQUENCE [LARGE SCALE GENOMIC DNA]</scope>
    <source>
        <strain evidence="3">NBRC 100033</strain>
    </source>
</reference>
<dbReference type="Proteomes" id="UP001156682">
    <property type="component" value="Unassembled WGS sequence"/>
</dbReference>
<comment type="caution">
    <text evidence="2">The sequence shown here is derived from an EMBL/GenBank/DDBJ whole genome shotgun (WGS) entry which is preliminary data.</text>
</comment>
<proteinExistence type="predicted"/>
<organism evidence="2 3">
    <name type="scientific">Marinospirillum insulare</name>
    <dbReference type="NCBI Taxonomy" id="217169"/>
    <lineage>
        <taxon>Bacteria</taxon>
        <taxon>Pseudomonadati</taxon>
        <taxon>Pseudomonadota</taxon>
        <taxon>Gammaproteobacteria</taxon>
        <taxon>Oceanospirillales</taxon>
        <taxon>Oceanospirillaceae</taxon>
        <taxon>Marinospirillum</taxon>
    </lineage>
</organism>
<keyword evidence="1" id="KW-0812">Transmembrane</keyword>
<dbReference type="RefSeq" id="WP_027851242.1">
    <property type="nucleotide sequence ID" value="NZ_BSOR01000035.1"/>
</dbReference>
<keyword evidence="1" id="KW-0472">Membrane</keyword>
<keyword evidence="3" id="KW-1185">Reference proteome</keyword>
<feature type="transmembrane region" description="Helical" evidence="1">
    <location>
        <begin position="259"/>
        <end position="275"/>
    </location>
</feature>
<feature type="transmembrane region" description="Helical" evidence="1">
    <location>
        <begin position="235"/>
        <end position="253"/>
    </location>
</feature>